<feature type="region of interest" description="Disordered" evidence="3">
    <location>
        <begin position="260"/>
        <end position="282"/>
    </location>
</feature>
<evidence type="ECO:0000313" key="6">
    <source>
        <dbReference type="EMBL" id="CAI0436960.1"/>
    </source>
</evidence>
<evidence type="ECO:0000256" key="1">
    <source>
        <dbReference type="ARBA" id="ARBA00022884"/>
    </source>
</evidence>
<dbReference type="AlphaFoldDB" id="A0AAV0LS36"/>
<dbReference type="PANTHER" id="PTHR10693:SF58">
    <property type="entry name" value="OS02G0131700 PROTEIN"/>
    <property type="match status" value="1"/>
</dbReference>
<organism evidence="6 7">
    <name type="scientific">Linum tenue</name>
    <dbReference type="NCBI Taxonomy" id="586396"/>
    <lineage>
        <taxon>Eukaryota</taxon>
        <taxon>Viridiplantae</taxon>
        <taxon>Streptophyta</taxon>
        <taxon>Embryophyta</taxon>
        <taxon>Tracheophyta</taxon>
        <taxon>Spermatophyta</taxon>
        <taxon>Magnoliopsida</taxon>
        <taxon>eudicotyledons</taxon>
        <taxon>Gunneridae</taxon>
        <taxon>Pentapetalae</taxon>
        <taxon>rosids</taxon>
        <taxon>fabids</taxon>
        <taxon>Malpighiales</taxon>
        <taxon>Linaceae</taxon>
        <taxon>Linum</taxon>
    </lineage>
</organism>
<evidence type="ECO:0000259" key="5">
    <source>
        <dbReference type="PROSITE" id="PS50177"/>
    </source>
</evidence>
<protein>
    <recommendedName>
        <fullName evidence="8">G3BP-like protein</fullName>
    </recommendedName>
</protein>
<feature type="domain" description="NTF2" evidence="5">
    <location>
        <begin position="14"/>
        <end position="128"/>
    </location>
</feature>
<gene>
    <name evidence="6" type="ORF">LITE_LOCUS25288</name>
</gene>
<dbReference type="SUPFAM" id="SSF54928">
    <property type="entry name" value="RNA-binding domain, RBD"/>
    <property type="match status" value="1"/>
</dbReference>
<evidence type="ECO:0000256" key="2">
    <source>
        <dbReference type="PROSITE-ProRule" id="PRU00176"/>
    </source>
</evidence>
<feature type="compositionally biased region" description="Polar residues" evidence="3">
    <location>
        <begin position="273"/>
        <end position="282"/>
    </location>
</feature>
<dbReference type="Proteomes" id="UP001154282">
    <property type="component" value="Unassembled WGS sequence"/>
</dbReference>
<dbReference type="InterPro" id="IPR035979">
    <property type="entry name" value="RBD_domain_sf"/>
</dbReference>
<reference evidence="6" key="1">
    <citation type="submission" date="2022-08" db="EMBL/GenBank/DDBJ databases">
        <authorList>
            <person name="Gutierrez-Valencia J."/>
        </authorList>
    </citation>
    <scope>NUCLEOTIDE SEQUENCE</scope>
</reference>
<dbReference type="PANTHER" id="PTHR10693">
    <property type="entry name" value="RAS GTPASE-ACTIVATING PROTEIN-BINDING PROTEIN"/>
    <property type="match status" value="1"/>
</dbReference>
<evidence type="ECO:0008006" key="8">
    <source>
        <dbReference type="Google" id="ProtNLM"/>
    </source>
</evidence>
<dbReference type="InterPro" id="IPR012677">
    <property type="entry name" value="Nucleotide-bd_a/b_plait_sf"/>
</dbReference>
<dbReference type="Gene3D" id="3.10.450.50">
    <property type="match status" value="1"/>
</dbReference>
<dbReference type="CDD" id="cd00590">
    <property type="entry name" value="RRM_SF"/>
    <property type="match status" value="1"/>
</dbReference>
<dbReference type="SMART" id="SM00360">
    <property type="entry name" value="RRM"/>
    <property type="match status" value="1"/>
</dbReference>
<dbReference type="FunFam" id="3.10.450.50:FF:000003">
    <property type="entry name" value="Nuclear transport factor 2 family protein"/>
    <property type="match status" value="1"/>
</dbReference>
<evidence type="ECO:0000313" key="7">
    <source>
        <dbReference type="Proteomes" id="UP001154282"/>
    </source>
</evidence>
<dbReference type="Pfam" id="PF02136">
    <property type="entry name" value="NTF2"/>
    <property type="match status" value="1"/>
</dbReference>
<keyword evidence="1 2" id="KW-0694">RNA-binding</keyword>
<dbReference type="InterPro" id="IPR000504">
    <property type="entry name" value="RRM_dom"/>
</dbReference>
<sequence>MAAPYAIPVTAAQVGTYFVGQYYQVLQSQPALIHQFYSDSSSMLRVDGVTRESGSTMLDIHSLIMRLNYTAIEIKTAHALESWSGGVLVMVSGLLQSKNFGGTRKFVETFFLAPQEKGYFVLNDVFHFIEEEPIHHYPAVLAAAHRNLDSKLHNAPPPTVIAEPVSKYLLGGEIQSREFVASSDDAQGNGQVDNYTFPQQQFQQVPEPEHIAEQEEVSNGSHQNALMDAATQDHLPPTIEEPAEEPQKHTYASILRVAKGHPAPPASSERNHSSPATDQKATVTATVTSNSFENYGADNVDEAQGVEDEDEIRSVYVRNLPPMASEEEIEEEFTKFGKIAPEGVVIRSRKDVGICYAFVEFEDMNGVYNAVKAGSAEVAGRQVYIEGRRPNSNIPPRFGRGRGRGRGSYQADAPRGRFGSRSFGRGGASYDGDYYNRPPRGNGYYRPVQRQDSAE</sequence>
<dbReference type="InterPro" id="IPR039539">
    <property type="entry name" value="Ras_GTPase_bind_prot"/>
</dbReference>
<evidence type="ECO:0000259" key="4">
    <source>
        <dbReference type="PROSITE" id="PS50102"/>
    </source>
</evidence>
<dbReference type="CDD" id="cd00780">
    <property type="entry name" value="NTF2"/>
    <property type="match status" value="1"/>
</dbReference>
<dbReference type="InterPro" id="IPR032710">
    <property type="entry name" value="NTF2-like_dom_sf"/>
</dbReference>
<comment type="caution">
    <text evidence="6">The sequence shown here is derived from an EMBL/GenBank/DDBJ whole genome shotgun (WGS) entry which is preliminary data.</text>
</comment>
<dbReference type="GO" id="GO:0003729">
    <property type="term" value="F:mRNA binding"/>
    <property type="evidence" value="ECO:0007669"/>
    <property type="project" value="TreeGrafter"/>
</dbReference>
<dbReference type="SUPFAM" id="SSF54427">
    <property type="entry name" value="NTF2-like"/>
    <property type="match status" value="1"/>
</dbReference>
<dbReference type="Pfam" id="PF00076">
    <property type="entry name" value="RRM_1"/>
    <property type="match status" value="1"/>
</dbReference>
<dbReference type="GO" id="GO:0005829">
    <property type="term" value="C:cytosol"/>
    <property type="evidence" value="ECO:0007669"/>
    <property type="project" value="TreeGrafter"/>
</dbReference>
<name>A0AAV0LS36_9ROSI</name>
<dbReference type="Gene3D" id="3.30.70.330">
    <property type="match status" value="1"/>
</dbReference>
<evidence type="ECO:0000256" key="3">
    <source>
        <dbReference type="SAM" id="MobiDB-lite"/>
    </source>
</evidence>
<dbReference type="InterPro" id="IPR018222">
    <property type="entry name" value="Nuclear_transport_factor_2_euk"/>
</dbReference>
<feature type="region of interest" description="Disordered" evidence="3">
    <location>
        <begin position="388"/>
        <end position="455"/>
    </location>
</feature>
<dbReference type="GO" id="GO:1990904">
    <property type="term" value="C:ribonucleoprotein complex"/>
    <property type="evidence" value="ECO:0007669"/>
    <property type="project" value="TreeGrafter"/>
</dbReference>
<keyword evidence="7" id="KW-1185">Reference proteome</keyword>
<proteinExistence type="predicted"/>
<dbReference type="PROSITE" id="PS50102">
    <property type="entry name" value="RRM"/>
    <property type="match status" value="1"/>
</dbReference>
<accession>A0AAV0LS36</accession>
<dbReference type="InterPro" id="IPR002075">
    <property type="entry name" value="NTF2_dom"/>
</dbReference>
<dbReference type="EMBL" id="CAMGYJ010000006">
    <property type="protein sequence ID" value="CAI0436960.1"/>
    <property type="molecule type" value="Genomic_DNA"/>
</dbReference>
<feature type="domain" description="RRM" evidence="4">
    <location>
        <begin position="313"/>
        <end position="390"/>
    </location>
</feature>
<dbReference type="PROSITE" id="PS50177">
    <property type="entry name" value="NTF2_DOMAIN"/>
    <property type="match status" value="1"/>
</dbReference>